<dbReference type="EMBL" id="BMAT01002632">
    <property type="protein sequence ID" value="GFS10678.1"/>
    <property type="molecule type" value="Genomic_DNA"/>
</dbReference>
<evidence type="ECO:0000313" key="3">
    <source>
        <dbReference type="Proteomes" id="UP000762676"/>
    </source>
</evidence>
<dbReference type="Proteomes" id="UP000762676">
    <property type="component" value="Unassembled WGS sequence"/>
</dbReference>
<organism evidence="2 3">
    <name type="scientific">Elysia marginata</name>
    <dbReference type="NCBI Taxonomy" id="1093978"/>
    <lineage>
        <taxon>Eukaryota</taxon>
        <taxon>Metazoa</taxon>
        <taxon>Spiralia</taxon>
        <taxon>Lophotrochozoa</taxon>
        <taxon>Mollusca</taxon>
        <taxon>Gastropoda</taxon>
        <taxon>Heterobranchia</taxon>
        <taxon>Euthyneura</taxon>
        <taxon>Panpulmonata</taxon>
        <taxon>Sacoglossa</taxon>
        <taxon>Placobranchoidea</taxon>
        <taxon>Plakobranchidae</taxon>
        <taxon>Elysia</taxon>
    </lineage>
</organism>
<evidence type="ECO:0000313" key="2">
    <source>
        <dbReference type="EMBL" id="GFS10678.1"/>
    </source>
</evidence>
<name>A0AAV4ILH9_9GAST</name>
<sequence>MFSRITGSLKRIGFSSSEQTNKGNEKQRQADPEEDSSPSHRKCNAHPERHAYSRPHFLRLTNEEEMLSRDFRERPVIVSNEPSLVPLWAGYAE</sequence>
<proteinExistence type="predicted"/>
<gene>
    <name evidence="2" type="ORF">ElyMa_001329300</name>
</gene>
<comment type="caution">
    <text evidence="2">The sequence shown here is derived from an EMBL/GenBank/DDBJ whole genome shotgun (WGS) entry which is preliminary data.</text>
</comment>
<keyword evidence="3" id="KW-1185">Reference proteome</keyword>
<accession>A0AAV4ILH9</accession>
<feature type="region of interest" description="Disordered" evidence="1">
    <location>
        <begin position="1"/>
        <end position="55"/>
    </location>
</feature>
<protein>
    <submittedName>
        <fullName evidence="2">Protein phosphatase 1H</fullName>
    </submittedName>
</protein>
<evidence type="ECO:0000256" key="1">
    <source>
        <dbReference type="SAM" id="MobiDB-lite"/>
    </source>
</evidence>
<dbReference type="AlphaFoldDB" id="A0AAV4ILH9"/>
<reference evidence="2 3" key="1">
    <citation type="journal article" date="2021" name="Elife">
        <title>Chloroplast acquisition without the gene transfer in kleptoplastic sea slugs, Plakobranchus ocellatus.</title>
        <authorList>
            <person name="Maeda T."/>
            <person name="Takahashi S."/>
            <person name="Yoshida T."/>
            <person name="Shimamura S."/>
            <person name="Takaki Y."/>
            <person name="Nagai Y."/>
            <person name="Toyoda A."/>
            <person name="Suzuki Y."/>
            <person name="Arimoto A."/>
            <person name="Ishii H."/>
            <person name="Satoh N."/>
            <person name="Nishiyama T."/>
            <person name="Hasebe M."/>
            <person name="Maruyama T."/>
            <person name="Minagawa J."/>
            <person name="Obokata J."/>
            <person name="Shigenobu S."/>
        </authorList>
    </citation>
    <scope>NUCLEOTIDE SEQUENCE [LARGE SCALE GENOMIC DNA]</scope>
</reference>